<evidence type="ECO:0000259" key="2">
    <source>
        <dbReference type="SMART" id="SM00921"/>
    </source>
</evidence>
<evidence type="ECO:0000256" key="1">
    <source>
        <dbReference type="ARBA" id="ARBA00023180"/>
    </source>
</evidence>
<dbReference type="GO" id="GO:0006955">
    <property type="term" value="P:immune response"/>
    <property type="evidence" value="ECO:0007669"/>
    <property type="project" value="InterPro"/>
</dbReference>
<proteinExistence type="predicted"/>
<dbReference type="Proteomes" id="UP000564466">
    <property type="component" value="Unassembled WGS sequence"/>
</dbReference>
<evidence type="ECO:0000313" key="3">
    <source>
        <dbReference type="EMBL" id="NXM34757.1"/>
    </source>
</evidence>
<keyword evidence="1" id="KW-0325">Glycoprotein</keyword>
<dbReference type="InterPro" id="IPR011162">
    <property type="entry name" value="MHC_I/II-like_Ag-recog"/>
</dbReference>
<dbReference type="InterPro" id="IPR014745">
    <property type="entry name" value="MHC_II_a/b_N"/>
</dbReference>
<evidence type="ECO:0000313" key="4">
    <source>
        <dbReference type="Proteomes" id="UP000564466"/>
    </source>
</evidence>
<sequence length="82" mass="9650">IYNRQQYVHFDSDVGVFVGDTPRGEIQAREWNSNQEWLDKEEILEYNRAAVDTFCRHNYEGITPFSVNRRVPPIPSQCLPVH</sequence>
<organism evidence="3 4">
    <name type="scientific">Oxyruncus cristatus</name>
    <name type="common">sharpbill</name>
    <dbReference type="NCBI Taxonomy" id="114331"/>
    <lineage>
        <taxon>Eukaryota</taxon>
        <taxon>Metazoa</taxon>
        <taxon>Chordata</taxon>
        <taxon>Craniata</taxon>
        <taxon>Vertebrata</taxon>
        <taxon>Euteleostomi</taxon>
        <taxon>Archelosauria</taxon>
        <taxon>Archosauria</taxon>
        <taxon>Dinosauria</taxon>
        <taxon>Saurischia</taxon>
        <taxon>Theropoda</taxon>
        <taxon>Coelurosauria</taxon>
        <taxon>Aves</taxon>
        <taxon>Neognathae</taxon>
        <taxon>Neoaves</taxon>
        <taxon>Telluraves</taxon>
        <taxon>Australaves</taxon>
        <taxon>Passeriformes</taxon>
        <taxon>Cotingidae</taxon>
        <taxon>Oxyruncus</taxon>
    </lineage>
</organism>
<feature type="non-terminal residue" evidence="3">
    <location>
        <position position="82"/>
    </location>
</feature>
<feature type="domain" description="MHC class II beta chain N-terminal" evidence="2">
    <location>
        <begin position="1"/>
        <end position="63"/>
    </location>
</feature>
<name>A0A7L1A0V7_9PASS</name>
<dbReference type="GO" id="GO:0042613">
    <property type="term" value="C:MHC class II protein complex"/>
    <property type="evidence" value="ECO:0007669"/>
    <property type="project" value="InterPro"/>
</dbReference>
<protein>
    <submittedName>
        <fullName evidence="3">HB2L protein</fullName>
    </submittedName>
</protein>
<comment type="caution">
    <text evidence="3">The sequence shown here is derived from an EMBL/GenBank/DDBJ whole genome shotgun (WGS) entry which is preliminary data.</text>
</comment>
<gene>
    <name evidence="3" type="primary">Hb2l_1</name>
    <name evidence="3" type="ORF">OXYCRI_R14853</name>
</gene>
<dbReference type="SMART" id="SM00921">
    <property type="entry name" value="MHC_II_beta"/>
    <property type="match status" value="1"/>
</dbReference>
<keyword evidence="4" id="KW-1185">Reference proteome</keyword>
<dbReference type="SUPFAM" id="SSF54452">
    <property type="entry name" value="MHC antigen-recognition domain"/>
    <property type="match status" value="1"/>
</dbReference>
<reference evidence="3 4" key="1">
    <citation type="submission" date="2019-09" db="EMBL/GenBank/DDBJ databases">
        <title>Bird 10,000 Genomes (B10K) Project - Family phase.</title>
        <authorList>
            <person name="Zhang G."/>
        </authorList>
    </citation>
    <scope>NUCLEOTIDE SEQUENCE [LARGE SCALE GENOMIC DNA]</scope>
    <source>
        <strain evidence="3">B10K-DU-002-07</strain>
        <tissue evidence="3">Muscle</tissue>
    </source>
</reference>
<dbReference type="InterPro" id="IPR000353">
    <property type="entry name" value="MHC_II_b_N"/>
</dbReference>
<dbReference type="GO" id="GO:0019882">
    <property type="term" value="P:antigen processing and presentation"/>
    <property type="evidence" value="ECO:0007669"/>
    <property type="project" value="InterPro"/>
</dbReference>
<accession>A0A7L1A0V7</accession>
<dbReference type="EMBL" id="VXAY01006392">
    <property type="protein sequence ID" value="NXM34757.1"/>
    <property type="molecule type" value="Genomic_DNA"/>
</dbReference>
<dbReference type="Pfam" id="PF00969">
    <property type="entry name" value="MHC_II_beta"/>
    <property type="match status" value="1"/>
</dbReference>
<dbReference type="AlphaFoldDB" id="A0A7L1A0V7"/>
<feature type="non-terminal residue" evidence="3">
    <location>
        <position position="1"/>
    </location>
</feature>
<dbReference type="Gene3D" id="3.10.320.10">
    <property type="entry name" value="Class II Histocompatibility Antigen, M Beta Chain, Chain B, domain 1"/>
    <property type="match status" value="1"/>
</dbReference>